<gene>
    <name evidence="2" type="ORF">HJA87_22945</name>
</gene>
<reference evidence="2 3" key="1">
    <citation type="submission" date="2020-06" db="EMBL/GenBank/DDBJ databases">
        <title>Global-level population genomics: horizontal gene transfer, symbiosis and evolution in Rhizobia.</title>
        <authorList>
            <person name="Gai Y."/>
        </authorList>
    </citation>
    <scope>NUCLEOTIDE SEQUENCE [LARGE SCALE GENOMIC DNA]</scope>
    <source>
        <strain evidence="2 3">PLR6_1b</strain>
    </source>
</reference>
<evidence type="ECO:0000259" key="1">
    <source>
        <dbReference type="PROSITE" id="PS50994"/>
    </source>
</evidence>
<dbReference type="InterPro" id="IPR036397">
    <property type="entry name" value="RNaseH_sf"/>
</dbReference>
<dbReference type="EMBL" id="JABTXI010000009">
    <property type="protein sequence ID" value="MBY3592714.1"/>
    <property type="molecule type" value="Genomic_DNA"/>
</dbReference>
<dbReference type="SUPFAM" id="SSF53098">
    <property type="entry name" value="Ribonuclease H-like"/>
    <property type="match status" value="1"/>
</dbReference>
<feature type="non-terminal residue" evidence="2">
    <location>
        <position position="352"/>
    </location>
</feature>
<dbReference type="Proteomes" id="UP000720124">
    <property type="component" value="Unassembled WGS sequence"/>
</dbReference>
<dbReference type="NCBIfam" id="NF033577">
    <property type="entry name" value="transpos_IS481"/>
    <property type="match status" value="1"/>
</dbReference>
<dbReference type="InterPro" id="IPR047656">
    <property type="entry name" value="IS481-like_transpos"/>
</dbReference>
<organism evidence="2 3">
    <name type="scientific">Rhizobium bangladeshense</name>
    <dbReference type="NCBI Taxonomy" id="1138189"/>
    <lineage>
        <taxon>Bacteria</taxon>
        <taxon>Pseudomonadati</taxon>
        <taxon>Pseudomonadota</taxon>
        <taxon>Alphaproteobacteria</taxon>
        <taxon>Hyphomicrobiales</taxon>
        <taxon>Rhizobiaceae</taxon>
        <taxon>Rhizobium/Agrobacterium group</taxon>
        <taxon>Rhizobium</taxon>
    </lineage>
</organism>
<comment type="caution">
    <text evidence="2">The sequence shown here is derived from an EMBL/GenBank/DDBJ whole genome shotgun (WGS) entry which is preliminary data.</text>
</comment>
<dbReference type="RefSeq" id="WP_222012476.1">
    <property type="nucleotide sequence ID" value="NZ_JABTXI010000009.1"/>
</dbReference>
<evidence type="ECO:0000313" key="3">
    <source>
        <dbReference type="Proteomes" id="UP000720124"/>
    </source>
</evidence>
<feature type="domain" description="Integrase catalytic" evidence="1">
    <location>
        <begin position="139"/>
        <end position="307"/>
    </location>
</feature>
<accession>A0ABS7LN02</accession>
<dbReference type="Pfam" id="PF13683">
    <property type="entry name" value="rve_3"/>
    <property type="match status" value="1"/>
</dbReference>
<sequence>MPWKETSVMEERLRFVARLLEGEGMSDVCRAFGISRKTGYKIFNRYKDDGLEALTDRSRRPVRYANQLPEPVEAMIVSCKKSKPHWGARKIRELLVKRLAGDVRVPSKSTVHAVLDRHGLVAHARKRQRHRAEGTALSLALLPNDLWCADFKGEFKLGNGQYCYPLTVTDQASRYLLACEAFESTREPAVFDAFRRLFVERGLPAAIRSDNGLPFASPNGLYNLSKLSVWWLRLGITLERIRPGRPQQNGRHERMHLTLKKEATRPSGKNILQQQARFDAFVSEFNQERPHEALNMKVPADLYAASSRLYQGLPEIDYPFHDREALVTNCGRICIYRKKINISTVLAGQKLG</sequence>
<keyword evidence="3" id="KW-1185">Reference proteome</keyword>
<dbReference type="InterPro" id="IPR012337">
    <property type="entry name" value="RNaseH-like_sf"/>
</dbReference>
<proteinExistence type="predicted"/>
<protein>
    <submittedName>
        <fullName evidence="2">IS481 family transposase</fullName>
    </submittedName>
</protein>
<dbReference type="Gene3D" id="3.30.420.10">
    <property type="entry name" value="Ribonuclease H-like superfamily/Ribonuclease H"/>
    <property type="match status" value="1"/>
</dbReference>
<dbReference type="InterPro" id="IPR001584">
    <property type="entry name" value="Integrase_cat-core"/>
</dbReference>
<dbReference type="InterPro" id="IPR009057">
    <property type="entry name" value="Homeodomain-like_sf"/>
</dbReference>
<dbReference type="SUPFAM" id="SSF46689">
    <property type="entry name" value="Homeodomain-like"/>
    <property type="match status" value="1"/>
</dbReference>
<dbReference type="PROSITE" id="PS50994">
    <property type="entry name" value="INTEGRASE"/>
    <property type="match status" value="1"/>
</dbReference>
<dbReference type="Pfam" id="PF13565">
    <property type="entry name" value="HTH_32"/>
    <property type="match status" value="1"/>
</dbReference>
<dbReference type="PANTHER" id="PTHR47515:SF2">
    <property type="entry name" value="INTEGRASE CORE DOMAIN PROTEIN"/>
    <property type="match status" value="1"/>
</dbReference>
<dbReference type="PANTHER" id="PTHR47515">
    <property type="entry name" value="LOW CALCIUM RESPONSE LOCUS PROTEIN T"/>
    <property type="match status" value="1"/>
</dbReference>
<evidence type="ECO:0000313" key="2">
    <source>
        <dbReference type="EMBL" id="MBY3592714.1"/>
    </source>
</evidence>
<name>A0ABS7LN02_9HYPH</name>